<sequence length="133" mass="15585">MEVKGMDLKEADGISDPLEKSIKIWELIKEFLKNCTRAQFIEISDPENNVFSSKEYPLCKEYLAKDCEGCVVNKATHGERCFSTPWEEILYRITPEIRKEKSLLLTDAERDHLVGFCEKQIKFLKSCKDKKFW</sequence>
<evidence type="ECO:0000313" key="2">
    <source>
        <dbReference type="Proteomes" id="UP000229976"/>
    </source>
</evidence>
<dbReference type="AlphaFoldDB" id="A0A2G9YV99"/>
<reference evidence="1 2" key="1">
    <citation type="submission" date="2017-09" db="EMBL/GenBank/DDBJ databases">
        <title>Depth-based differentiation of microbial function through sediment-hosted aquifers and enrichment of novel symbionts in the deep terrestrial subsurface.</title>
        <authorList>
            <person name="Probst A.J."/>
            <person name="Ladd B."/>
            <person name="Jarett J.K."/>
            <person name="Geller-Mcgrath D.E."/>
            <person name="Sieber C.M."/>
            <person name="Emerson J.B."/>
            <person name="Anantharaman K."/>
            <person name="Thomas B.C."/>
            <person name="Malmstrom R."/>
            <person name="Stieglmeier M."/>
            <person name="Klingl A."/>
            <person name="Woyke T."/>
            <person name="Ryan C.M."/>
            <person name="Banfield J.F."/>
        </authorList>
    </citation>
    <scope>NUCLEOTIDE SEQUENCE [LARGE SCALE GENOMIC DNA]</scope>
    <source>
        <strain evidence="1">CG23_combo_of_CG06-09_8_20_14_all_39_17</strain>
    </source>
</reference>
<name>A0A2G9YV99_9BACT</name>
<evidence type="ECO:0000313" key="1">
    <source>
        <dbReference type="EMBL" id="PIP23109.1"/>
    </source>
</evidence>
<dbReference type="EMBL" id="PCRO01000006">
    <property type="protein sequence ID" value="PIP23109.1"/>
    <property type="molecule type" value="Genomic_DNA"/>
</dbReference>
<accession>A0A2G9YV99</accession>
<organism evidence="1 2">
    <name type="scientific">Candidatus Nealsonbacteria bacterium CG23_combo_of_CG06-09_8_20_14_all_39_17</name>
    <dbReference type="NCBI Taxonomy" id="1974722"/>
    <lineage>
        <taxon>Bacteria</taxon>
        <taxon>Candidatus Nealsoniibacteriota</taxon>
    </lineage>
</organism>
<gene>
    <name evidence="1" type="ORF">COX37_00305</name>
</gene>
<proteinExistence type="predicted"/>
<protein>
    <submittedName>
        <fullName evidence="1">Uncharacterized protein</fullName>
    </submittedName>
</protein>
<comment type="caution">
    <text evidence="1">The sequence shown here is derived from an EMBL/GenBank/DDBJ whole genome shotgun (WGS) entry which is preliminary data.</text>
</comment>
<dbReference type="Proteomes" id="UP000229976">
    <property type="component" value="Unassembled WGS sequence"/>
</dbReference>